<sequence>MNIKPYGVAVTDAIASGDLSRLKEAEAAAQAHLDEYGDVATLLPLLRLEIAKLEGKKSY</sequence>
<dbReference type="RefSeq" id="WP_116564711.1">
    <property type="nucleotide sequence ID" value="NZ_QDKP01000011.1"/>
</dbReference>
<evidence type="ECO:0000313" key="3">
    <source>
        <dbReference type="Proteomes" id="UP000244913"/>
    </source>
</evidence>
<dbReference type="Pfam" id="PF08898">
    <property type="entry name" value="DUF1843"/>
    <property type="match status" value="1"/>
</dbReference>
<protein>
    <submittedName>
        <fullName evidence="2">DUF1843 domain-containing protein</fullName>
    </submittedName>
</protein>
<evidence type="ECO:0000313" key="2">
    <source>
        <dbReference type="EMBL" id="PVM88022.1"/>
    </source>
</evidence>
<accession>A0A2T9JWC1</accession>
<evidence type="ECO:0000259" key="1">
    <source>
        <dbReference type="Pfam" id="PF08898"/>
    </source>
</evidence>
<comment type="caution">
    <text evidence="2">The sequence shown here is derived from an EMBL/GenBank/DDBJ whole genome shotgun (WGS) entry which is preliminary data.</text>
</comment>
<dbReference type="InterPro" id="IPR014994">
    <property type="entry name" value="DUF1843"/>
</dbReference>
<dbReference type="Proteomes" id="UP000244913">
    <property type="component" value="Unassembled WGS sequence"/>
</dbReference>
<organism evidence="2 3">
    <name type="scientific">Caulobacter radicis</name>
    <dbReference type="NCBI Taxonomy" id="2172650"/>
    <lineage>
        <taxon>Bacteria</taxon>
        <taxon>Pseudomonadati</taxon>
        <taxon>Pseudomonadota</taxon>
        <taxon>Alphaproteobacteria</taxon>
        <taxon>Caulobacterales</taxon>
        <taxon>Caulobacteraceae</taxon>
        <taxon>Caulobacter</taxon>
    </lineage>
</organism>
<proteinExistence type="predicted"/>
<feature type="domain" description="DUF1843" evidence="1">
    <location>
        <begin position="5"/>
        <end position="55"/>
    </location>
</feature>
<name>A0A2T9JWC1_9CAUL</name>
<gene>
    <name evidence="2" type="ORF">DDF65_03625</name>
</gene>
<dbReference type="EMBL" id="QDKP01000011">
    <property type="protein sequence ID" value="PVM88022.1"/>
    <property type="molecule type" value="Genomic_DNA"/>
</dbReference>
<dbReference type="AlphaFoldDB" id="A0A2T9JWC1"/>
<reference evidence="2 3" key="1">
    <citation type="submission" date="2018-04" db="EMBL/GenBank/DDBJ databases">
        <title>The genome sequence of Caulobacter sp. 736.</title>
        <authorList>
            <person name="Gao J."/>
            <person name="Sun J."/>
        </authorList>
    </citation>
    <scope>NUCLEOTIDE SEQUENCE [LARGE SCALE GENOMIC DNA]</scope>
    <source>
        <strain evidence="2 3">736</strain>
    </source>
</reference>
<keyword evidence="3" id="KW-1185">Reference proteome</keyword>